<reference evidence="3 4" key="1">
    <citation type="submission" date="2020-08" db="EMBL/GenBank/DDBJ databases">
        <title>Draft genome sequencing of an Anaerocolumna strain isolated from anoxic soil subjected to BSD treatment.</title>
        <authorList>
            <person name="Uek A."/>
            <person name="Tonouchi A."/>
        </authorList>
    </citation>
    <scope>NUCLEOTIDE SEQUENCE [LARGE SCALE GENOMIC DNA]</scope>
    <source>
        <strain evidence="3 4">CTTW</strain>
    </source>
</reference>
<evidence type="ECO:0000256" key="1">
    <source>
        <dbReference type="SAM" id="MobiDB-lite"/>
    </source>
</evidence>
<dbReference type="KEGG" id="acht:bsdcttw_12520"/>
<evidence type="ECO:0000256" key="2">
    <source>
        <dbReference type="SAM" id="Phobius"/>
    </source>
</evidence>
<dbReference type="EMBL" id="AP023368">
    <property type="protein sequence ID" value="BCJ98211.1"/>
    <property type="molecule type" value="Genomic_DNA"/>
</dbReference>
<evidence type="ECO:0000313" key="3">
    <source>
        <dbReference type="EMBL" id="BCJ98211.1"/>
    </source>
</evidence>
<gene>
    <name evidence="3" type="ORF">bsdcttw_12520</name>
</gene>
<dbReference type="Proteomes" id="UP000515703">
    <property type="component" value="Chromosome"/>
</dbReference>
<keyword evidence="4" id="KW-1185">Reference proteome</keyword>
<keyword evidence="2" id="KW-1133">Transmembrane helix</keyword>
<organism evidence="3 4">
    <name type="scientific">Anaerocolumna chitinilytica</name>
    <dbReference type="NCBI Taxonomy" id="1727145"/>
    <lineage>
        <taxon>Bacteria</taxon>
        <taxon>Bacillati</taxon>
        <taxon>Bacillota</taxon>
        <taxon>Clostridia</taxon>
        <taxon>Lachnospirales</taxon>
        <taxon>Lachnospiraceae</taxon>
        <taxon>Anaerocolumna</taxon>
    </lineage>
</organism>
<keyword evidence="2" id="KW-0472">Membrane</keyword>
<dbReference type="RefSeq" id="WP_185258556.1">
    <property type="nucleotide sequence ID" value="NZ_AP023368.1"/>
</dbReference>
<protein>
    <submittedName>
        <fullName evidence="3">Uncharacterized protein</fullName>
    </submittedName>
</protein>
<reference evidence="3 4" key="2">
    <citation type="submission" date="2020-08" db="EMBL/GenBank/DDBJ databases">
        <authorList>
            <person name="Ueki A."/>
            <person name="Tonouchi A."/>
        </authorList>
    </citation>
    <scope>NUCLEOTIDE SEQUENCE [LARGE SCALE GENOMIC DNA]</scope>
    <source>
        <strain evidence="3 4">CTTW</strain>
    </source>
</reference>
<name>A0A7I8DLQ0_9FIRM</name>
<keyword evidence="2" id="KW-0812">Transmembrane</keyword>
<sequence>MKIFILRHKKGIAVVLAVCVMITMVPMFVGYPSRLPILAANSNERKMAADISSSTGVDVDKILTLRKDGKSWNEILEELKGKGGSTEDRNQMDKLLTEEALGEKDVKMLLGAGFTKEEIQQATLIAERIQFQLQEITSSNGNETISAVKEMPETGEVTSENGDSTAVYKELEEKLNIKNAITLMLKLKAAFGSMEQVMDEYLYSLQVDINLEDYLTDRQAYQKKKNDKNLEAGNKKIITMSDIENEMLKTIQQSNVNNDTKEVTDSGSKPSDNLGWKADDKPKSPLPEVTDVTPRDPGEDILEEIQQINPLK</sequence>
<accession>A0A7I8DLQ0</accession>
<dbReference type="AlphaFoldDB" id="A0A7I8DLQ0"/>
<evidence type="ECO:0000313" key="4">
    <source>
        <dbReference type="Proteomes" id="UP000515703"/>
    </source>
</evidence>
<feature type="region of interest" description="Disordered" evidence="1">
    <location>
        <begin position="254"/>
        <end position="299"/>
    </location>
</feature>
<feature type="transmembrane region" description="Helical" evidence="2">
    <location>
        <begin position="12"/>
        <end position="31"/>
    </location>
</feature>
<proteinExistence type="predicted"/>